<dbReference type="InterPro" id="IPR042653">
    <property type="entry name" value="Leng9"/>
</dbReference>
<dbReference type="GeneTree" id="ENSGT00390000010577"/>
<dbReference type="InterPro" id="IPR040459">
    <property type="entry name" value="MJ1316"/>
</dbReference>
<dbReference type="PROSITE" id="PS50103">
    <property type="entry name" value="ZF_C3H1"/>
    <property type="match status" value="1"/>
</dbReference>
<dbReference type="KEGG" id="acs:100562044"/>
<dbReference type="eggNOG" id="ENOG502QQIY">
    <property type="taxonomic scope" value="Eukaryota"/>
</dbReference>
<feature type="compositionally biased region" description="Polar residues" evidence="2">
    <location>
        <begin position="262"/>
        <end position="273"/>
    </location>
</feature>
<dbReference type="SMART" id="SM00356">
    <property type="entry name" value="ZnF_C3H1"/>
    <property type="match status" value="1"/>
</dbReference>
<evidence type="ECO:0000259" key="3">
    <source>
        <dbReference type="PROSITE" id="PS50103"/>
    </source>
</evidence>
<dbReference type="CTD" id="94059"/>
<dbReference type="InterPro" id="IPR019510">
    <property type="entry name" value="AKAP7-like_phosphoesterase"/>
</dbReference>
<dbReference type="GeneID" id="100562044"/>
<dbReference type="Gene3D" id="3.90.1140.10">
    <property type="entry name" value="Cyclic phosphodiesterase"/>
    <property type="match status" value="1"/>
</dbReference>
<dbReference type="InParanoid" id="H9GNQ1"/>
<dbReference type="Ensembl" id="ENSACAT00000016958.3">
    <property type="protein sequence ID" value="ENSACAP00000016631.3"/>
    <property type="gene ID" value="ENSACAG00000016906.3"/>
</dbReference>
<keyword evidence="1" id="KW-0479">Metal-binding</keyword>
<evidence type="ECO:0000313" key="4">
    <source>
        <dbReference type="Ensembl" id="ENSACAP00000016631.3"/>
    </source>
</evidence>
<keyword evidence="5" id="KW-1185">Reference proteome</keyword>
<reference evidence="4" key="3">
    <citation type="submission" date="2025-09" db="UniProtKB">
        <authorList>
            <consortium name="Ensembl"/>
        </authorList>
    </citation>
    <scope>IDENTIFICATION</scope>
</reference>
<dbReference type="AlphaFoldDB" id="H9GNQ1"/>
<evidence type="ECO:0000256" key="2">
    <source>
        <dbReference type="SAM" id="MobiDB-lite"/>
    </source>
</evidence>
<dbReference type="Pfam" id="PF10469">
    <property type="entry name" value="AKAP7_NLS"/>
    <property type="match status" value="1"/>
</dbReference>
<organism evidence="4 5">
    <name type="scientific">Anolis carolinensis</name>
    <name type="common">Green anole</name>
    <name type="synonym">American chameleon</name>
    <dbReference type="NCBI Taxonomy" id="28377"/>
    <lineage>
        <taxon>Eukaryota</taxon>
        <taxon>Metazoa</taxon>
        <taxon>Chordata</taxon>
        <taxon>Craniata</taxon>
        <taxon>Vertebrata</taxon>
        <taxon>Euteleostomi</taxon>
        <taxon>Lepidosauria</taxon>
        <taxon>Squamata</taxon>
        <taxon>Bifurcata</taxon>
        <taxon>Unidentata</taxon>
        <taxon>Episquamata</taxon>
        <taxon>Toxicofera</taxon>
        <taxon>Iguania</taxon>
        <taxon>Dactyloidae</taxon>
        <taxon>Anolis</taxon>
    </lineage>
</organism>
<dbReference type="GO" id="GO:0008270">
    <property type="term" value="F:zinc ion binding"/>
    <property type="evidence" value="ECO:0007669"/>
    <property type="project" value="UniProtKB-KW"/>
</dbReference>
<dbReference type="RefSeq" id="XP_008116682.1">
    <property type="nucleotide sequence ID" value="XM_008118475.3"/>
</dbReference>
<accession>H9GNQ1</accession>
<evidence type="ECO:0000313" key="5">
    <source>
        <dbReference type="Proteomes" id="UP000001646"/>
    </source>
</evidence>
<feature type="region of interest" description="Disordered" evidence="2">
    <location>
        <begin position="74"/>
        <end position="93"/>
    </location>
</feature>
<keyword evidence="1" id="KW-0862">Zinc</keyword>
<feature type="domain" description="C3H1-type" evidence="3">
    <location>
        <begin position="95"/>
        <end position="122"/>
    </location>
</feature>
<sequence>MHAVQASSSLSRKQSLNHRKKWKDSFTFGDNSAQELPVFRLRKRLRSLREKIDFPFVVMAEADLSLVKEPTGLLSDNSVEPLEDPSSVQTEKLSPETKPTCHFFLEGRCRFGARCRNSHPGDTADTSHVEEHKLICKPSELPMSKKPPMKTAEDVISRLLWDHQVPTESFSIGYLDRFLGVVEQPFTAFSWEDLASAGPGVLAIPKHRIHYFKYGTRVVWDKVSRTDDVFGSTGSGITILEVIKEEEEKDQAVKEKNDNHPSNEGGTKDTSAVGQRVAKDSGEEEDVLVSAGEKQLNRTGTGNNEDKETGEAMGSLKLTGDMYVSLDGNTVTEGMETGLVSSAADGKVDEHILGIEEEGEPQTDCLILESGAGKYFPRPNKRPTHFMAIRITSPEILEAVKGFQDALCELRPDLAKFCMPLASLHLTLGLLCLNTPEDIDKAVAALRELQTSRQPLLPPGLLLSFQRVETFFSRVLYLAPAPVPQLGRLAQMLEDVFSKKDLRVVSLPDKEKLHLTMVKISRRKGMPQLPGDLSWIPTIEHLGTQAVETLRLCKCGTSSTDEFYNTVYQIDLY</sequence>
<reference evidence="4" key="2">
    <citation type="submission" date="2025-08" db="UniProtKB">
        <authorList>
            <consortium name="Ensembl"/>
        </authorList>
    </citation>
    <scope>IDENTIFICATION</scope>
</reference>
<evidence type="ECO:0000256" key="1">
    <source>
        <dbReference type="PROSITE-ProRule" id="PRU00723"/>
    </source>
</evidence>
<dbReference type="Pfam" id="PF04457">
    <property type="entry name" value="MJ1316"/>
    <property type="match status" value="1"/>
</dbReference>
<dbReference type="Gene3D" id="2.30.30.1190">
    <property type="match status" value="1"/>
</dbReference>
<dbReference type="HOGENOM" id="CLU_044135_0_0_1"/>
<dbReference type="SUPFAM" id="SSF55144">
    <property type="entry name" value="LigT-like"/>
    <property type="match status" value="1"/>
</dbReference>
<dbReference type="Proteomes" id="UP000001646">
    <property type="component" value="Unplaced"/>
</dbReference>
<dbReference type="Bgee" id="ENSACAG00000016906">
    <property type="expression patterns" value="Expressed in liver and 10 other cell types or tissues"/>
</dbReference>
<feature type="compositionally biased region" description="Basic and acidic residues" evidence="2">
    <location>
        <begin position="250"/>
        <end position="261"/>
    </location>
</feature>
<protein>
    <submittedName>
        <fullName evidence="4">Leukocyte receptor cluster member 9</fullName>
    </submittedName>
</protein>
<dbReference type="PANTHER" id="PTHR46729">
    <property type="entry name" value="LEUKOCYTE RECEPTOR CLUSTER MEMBER 9"/>
    <property type="match status" value="1"/>
</dbReference>
<dbReference type="STRING" id="28377.ENSACAP00000016631"/>
<proteinExistence type="predicted"/>
<name>H9GNQ1_ANOCA</name>
<feature type="zinc finger region" description="C3H1-type" evidence="1">
    <location>
        <begin position="95"/>
        <end position="122"/>
    </location>
</feature>
<feature type="region of interest" description="Disordered" evidence="2">
    <location>
        <begin position="248"/>
        <end position="310"/>
    </location>
</feature>
<reference evidence="4" key="1">
    <citation type="submission" date="2009-12" db="EMBL/GenBank/DDBJ databases">
        <title>The Genome Sequence of Anolis carolinensis (Green Anole Lizard).</title>
        <authorList>
            <consortium name="The Genome Sequencing Platform"/>
            <person name="Di Palma F."/>
            <person name="Alfoldi J."/>
            <person name="Heiman D."/>
            <person name="Young S."/>
            <person name="Grabherr M."/>
            <person name="Johnson J."/>
            <person name="Lander E.S."/>
            <person name="Lindblad-Toh K."/>
        </authorList>
    </citation>
    <scope>NUCLEOTIDE SEQUENCE [LARGE SCALE GENOMIC DNA]</scope>
    <source>
        <strain evidence="4">JBL SC #1</strain>
    </source>
</reference>
<keyword evidence="1" id="KW-0863">Zinc-finger</keyword>
<dbReference type="OrthoDB" id="10263155at2759"/>
<dbReference type="InterPro" id="IPR000571">
    <property type="entry name" value="Znf_CCCH"/>
</dbReference>
<gene>
    <name evidence="4" type="primary">LENG9</name>
</gene>
<dbReference type="PANTHER" id="PTHR46729:SF1">
    <property type="entry name" value="LEUKOCYTE RECEPTOR CLUSTER MEMBER 9"/>
    <property type="match status" value="1"/>
</dbReference>
<dbReference type="InterPro" id="IPR009097">
    <property type="entry name" value="Cyclic_Pdiesterase"/>
</dbReference>